<evidence type="ECO:0000256" key="2">
    <source>
        <dbReference type="ARBA" id="ARBA00022729"/>
    </source>
</evidence>
<dbReference type="PANTHER" id="PTHR11069:SF23">
    <property type="entry name" value="LYSOSOMAL ACID GLUCOSYLCERAMIDASE"/>
    <property type="match status" value="1"/>
</dbReference>
<evidence type="ECO:0000313" key="8">
    <source>
        <dbReference type="EMBL" id="QOY88938.1"/>
    </source>
</evidence>
<feature type="domain" description="Glycosyl hydrolase family 30 beta sandwich" evidence="7">
    <location>
        <begin position="408"/>
        <end position="466"/>
    </location>
</feature>
<dbReference type="InterPro" id="IPR033452">
    <property type="entry name" value="GH30_C"/>
</dbReference>
<dbReference type="Pfam" id="PF02055">
    <property type="entry name" value="Glyco_hydro_30"/>
    <property type="match status" value="1"/>
</dbReference>
<feature type="domain" description="Glycosyl hydrolase family 30 TIM-barrel" evidence="6">
    <location>
        <begin position="55"/>
        <end position="303"/>
    </location>
</feature>
<dbReference type="PANTHER" id="PTHR11069">
    <property type="entry name" value="GLUCOSYLCERAMIDASE"/>
    <property type="match status" value="1"/>
</dbReference>
<dbReference type="GO" id="GO:0016020">
    <property type="term" value="C:membrane"/>
    <property type="evidence" value="ECO:0007669"/>
    <property type="project" value="GOC"/>
</dbReference>
<keyword evidence="2" id="KW-0732">Signal</keyword>
<dbReference type="InterPro" id="IPR013780">
    <property type="entry name" value="Glyco_hydro_b"/>
</dbReference>
<name>A0A7S7NSC5_PALFE</name>
<sequence length="471" mass="51654">MAQTQAGGAGSISVRRTAGKDQFAEQPPLQWQPAAAKTDEAIVLDPTRTYQEMLGFGGALTDASAYMIHQLDGAAKEKLMHELYHPSELGMGVTRVCIGSSDFATKMYSYDEGEPDPELKRFSIDQDKQYILPQLRMARKLNPDLFLLASPWSPPGWMKASGTMLGGSLKPKNFGVYARYLVKFLKAYEAEGVPIDAITSQNEVDTDQDARMPACVWAQEHEIVFVSQQLGPAIAENKLKTKIWMLDHNWNLWGRVINSLEEPAFNKYIDGVAWHPYLGTIDAMSRVHDAFPDKHAYWTEGSFSSVGAFAGGGLAGAAPLASTDAPKREAVPPQIRIARGGALAAAAVRNWTRCFMLWNIVLDENGNPNIGPFVHARGTLTIDSKTKEISRSTDYWVLKHYTHAARRGSKRFASQGGGEAVAHAAFTHRDGTKVLVLSNVTDADKAVQVRVGGLMTQLTVPAYSITNLSWV</sequence>
<evidence type="ECO:0008006" key="10">
    <source>
        <dbReference type="Google" id="ProtNLM"/>
    </source>
</evidence>
<dbReference type="Proteomes" id="UP000593892">
    <property type="component" value="Chromosome"/>
</dbReference>
<gene>
    <name evidence="8" type="ORF">IRI77_02960</name>
</gene>
<dbReference type="GO" id="GO:0006680">
    <property type="term" value="P:glucosylceramide catabolic process"/>
    <property type="evidence" value="ECO:0007669"/>
    <property type="project" value="TreeGrafter"/>
</dbReference>
<evidence type="ECO:0000256" key="5">
    <source>
        <dbReference type="SAM" id="MobiDB-lite"/>
    </source>
</evidence>
<dbReference type="PRINTS" id="PR00843">
    <property type="entry name" value="GLHYDRLASE30"/>
</dbReference>
<evidence type="ECO:0000256" key="4">
    <source>
        <dbReference type="RuleBase" id="RU361188"/>
    </source>
</evidence>
<dbReference type="Pfam" id="PF17189">
    <property type="entry name" value="Glyco_hydro_30C"/>
    <property type="match status" value="1"/>
</dbReference>
<dbReference type="SUPFAM" id="SSF51445">
    <property type="entry name" value="(Trans)glycosidases"/>
    <property type="match status" value="1"/>
</dbReference>
<feature type="region of interest" description="Disordered" evidence="5">
    <location>
        <begin position="1"/>
        <end position="28"/>
    </location>
</feature>
<dbReference type="InterPro" id="IPR017853">
    <property type="entry name" value="GH"/>
</dbReference>
<dbReference type="RefSeq" id="WP_194450601.1">
    <property type="nucleotide sequence ID" value="NZ_CP063849.1"/>
</dbReference>
<dbReference type="InterPro" id="IPR033453">
    <property type="entry name" value="Glyco_hydro_30_TIM-barrel"/>
</dbReference>
<evidence type="ECO:0000259" key="6">
    <source>
        <dbReference type="Pfam" id="PF02055"/>
    </source>
</evidence>
<protein>
    <recommendedName>
        <fullName evidence="10">Glucosylceramidase</fullName>
    </recommendedName>
</protein>
<dbReference type="GO" id="GO:0004348">
    <property type="term" value="F:glucosylceramidase activity"/>
    <property type="evidence" value="ECO:0007669"/>
    <property type="project" value="InterPro"/>
</dbReference>
<evidence type="ECO:0000313" key="9">
    <source>
        <dbReference type="Proteomes" id="UP000593892"/>
    </source>
</evidence>
<comment type="similarity">
    <text evidence="1 4">Belongs to the glycosyl hydrolase 30 family.</text>
</comment>
<dbReference type="Gene3D" id="3.20.20.80">
    <property type="entry name" value="Glycosidases"/>
    <property type="match status" value="1"/>
</dbReference>
<dbReference type="AlphaFoldDB" id="A0A7S7NSC5"/>
<dbReference type="KEGG" id="pfer:IRI77_02960"/>
<dbReference type="Gene3D" id="2.60.40.1180">
    <property type="entry name" value="Golgi alpha-mannosidase II"/>
    <property type="match status" value="1"/>
</dbReference>
<organism evidence="8 9">
    <name type="scientific">Paludibaculum fermentans</name>
    <dbReference type="NCBI Taxonomy" id="1473598"/>
    <lineage>
        <taxon>Bacteria</taxon>
        <taxon>Pseudomonadati</taxon>
        <taxon>Acidobacteriota</taxon>
        <taxon>Terriglobia</taxon>
        <taxon>Bryobacterales</taxon>
        <taxon>Bryobacteraceae</taxon>
        <taxon>Paludibaculum</taxon>
    </lineage>
</organism>
<dbReference type="EMBL" id="CP063849">
    <property type="protein sequence ID" value="QOY88938.1"/>
    <property type="molecule type" value="Genomic_DNA"/>
</dbReference>
<keyword evidence="4" id="KW-0326">Glycosidase</keyword>
<dbReference type="InterPro" id="IPR001139">
    <property type="entry name" value="Glyco_hydro_30"/>
</dbReference>
<reference evidence="8 9" key="1">
    <citation type="submission" date="2020-10" db="EMBL/GenBank/DDBJ databases">
        <title>Complete genome sequence of Paludibaculum fermentans P105T, a facultatively anaerobic acidobacterium capable of dissimilatory Fe(III) reduction.</title>
        <authorList>
            <person name="Dedysh S.N."/>
            <person name="Beletsky A.V."/>
            <person name="Kulichevskaya I.S."/>
            <person name="Mardanov A.V."/>
            <person name="Ravin N.V."/>
        </authorList>
    </citation>
    <scope>NUCLEOTIDE SEQUENCE [LARGE SCALE GENOMIC DNA]</scope>
    <source>
        <strain evidence="8 9">P105</strain>
    </source>
</reference>
<proteinExistence type="inferred from homology"/>
<keyword evidence="9" id="KW-1185">Reference proteome</keyword>
<evidence type="ECO:0000259" key="7">
    <source>
        <dbReference type="Pfam" id="PF17189"/>
    </source>
</evidence>
<evidence type="ECO:0000256" key="3">
    <source>
        <dbReference type="ARBA" id="ARBA00022801"/>
    </source>
</evidence>
<accession>A0A7S7NSC5</accession>
<evidence type="ECO:0000256" key="1">
    <source>
        <dbReference type="ARBA" id="ARBA00005382"/>
    </source>
</evidence>
<keyword evidence="3 4" id="KW-0378">Hydrolase</keyword>